<proteinExistence type="predicted"/>
<dbReference type="Proteomes" id="UP000403266">
    <property type="component" value="Unassembled WGS sequence"/>
</dbReference>
<organism evidence="1 2">
    <name type="scientific">Microvirga tunisiensis</name>
    <dbReference type="NCBI Taxonomy" id="2108360"/>
    <lineage>
        <taxon>Bacteria</taxon>
        <taxon>Pseudomonadati</taxon>
        <taxon>Pseudomonadota</taxon>
        <taxon>Alphaproteobacteria</taxon>
        <taxon>Hyphomicrobiales</taxon>
        <taxon>Methylobacteriaceae</taxon>
        <taxon>Microvirga</taxon>
    </lineage>
</organism>
<dbReference type="AlphaFoldDB" id="A0A5N7MP90"/>
<sequence>MNNCIYFWSRYLRAMVLARRNPDPSVRRALIQDAFEWLDRYFDAEDIELARREHVPVRR</sequence>
<dbReference type="RefSeq" id="WP_152715430.1">
    <property type="nucleotide sequence ID" value="NZ_VOSJ01000176.1"/>
</dbReference>
<keyword evidence="2" id="KW-1185">Reference proteome</keyword>
<evidence type="ECO:0000313" key="2">
    <source>
        <dbReference type="Proteomes" id="UP000403266"/>
    </source>
</evidence>
<reference evidence="1 2" key="1">
    <citation type="journal article" date="2019" name="Syst. Appl. Microbiol.">
        <title>Microvirga tunisiensis sp. nov., a root nodule symbiotic bacterium isolated from Lupinus micranthus and L. luteus grown in Northern Tunisia.</title>
        <authorList>
            <person name="Msaddak A."/>
            <person name="Rejili M."/>
            <person name="Duran D."/>
            <person name="Mars M."/>
            <person name="Palacios J.M."/>
            <person name="Ruiz-Argueso T."/>
            <person name="Rey L."/>
            <person name="Imperial J."/>
        </authorList>
    </citation>
    <scope>NUCLEOTIDE SEQUENCE [LARGE SCALE GENOMIC DNA]</scope>
    <source>
        <strain evidence="1 2">Lmie10</strain>
    </source>
</reference>
<dbReference type="OrthoDB" id="9900239at2"/>
<dbReference type="EMBL" id="VOSK01000175">
    <property type="protein sequence ID" value="MPR28832.1"/>
    <property type="molecule type" value="Genomic_DNA"/>
</dbReference>
<protein>
    <submittedName>
        <fullName evidence="1">Uncharacterized protein</fullName>
    </submittedName>
</protein>
<comment type="caution">
    <text evidence="1">The sequence shown here is derived from an EMBL/GenBank/DDBJ whole genome shotgun (WGS) entry which is preliminary data.</text>
</comment>
<evidence type="ECO:0000313" key="1">
    <source>
        <dbReference type="EMBL" id="MPR28832.1"/>
    </source>
</evidence>
<gene>
    <name evidence="1" type="ORF">FS320_27800</name>
</gene>
<name>A0A5N7MP90_9HYPH</name>
<accession>A0A5N7MP90</accession>